<name>A0AAU9NEG1_9ASTR</name>
<gene>
    <name evidence="1" type="ORF">LVIROSA_LOCUS22578</name>
</gene>
<dbReference type="Proteomes" id="UP001157418">
    <property type="component" value="Unassembled WGS sequence"/>
</dbReference>
<comment type="caution">
    <text evidence="1">The sequence shown here is derived from an EMBL/GenBank/DDBJ whole genome shotgun (WGS) entry which is preliminary data.</text>
</comment>
<accession>A0AAU9NEG1</accession>
<protein>
    <submittedName>
        <fullName evidence="1">Uncharacterized protein</fullName>
    </submittedName>
</protein>
<reference evidence="1 2" key="1">
    <citation type="submission" date="2022-01" db="EMBL/GenBank/DDBJ databases">
        <authorList>
            <person name="Xiong W."/>
            <person name="Schranz E."/>
        </authorList>
    </citation>
    <scope>NUCLEOTIDE SEQUENCE [LARGE SCALE GENOMIC DNA]</scope>
</reference>
<organism evidence="1 2">
    <name type="scientific">Lactuca virosa</name>
    <dbReference type="NCBI Taxonomy" id="75947"/>
    <lineage>
        <taxon>Eukaryota</taxon>
        <taxon>Viridiplantae</taxon>
        <taxon>Streptophyta</taxon>
        <taxon>Embryophyta</taxon>
        <taxon>Tracheophyta</taxon>
        <taxon>Spermatophyta</taxon>
        <taxon>Magnoliopsida</taxon>
        <taxon>eudicotyledons</taxon>
        <taxon>Gunneridae</taxon>
        <taxon>Pentapetalae</taxon>
        <taxon>asterids</taxon>
        <taxon>campanulids</taxon>
        <taxon>Asterales</taxon>
        <taxon>Asteraceae</taxon>
        <taxon>Cichorioideae</taxon>
        <taxon>Cichorieae</taxon>
        <taxon>Lactucinae</taxon>
        <taxon>Lactuca</taxon>
    </lineage>
</organism>
<keyword evidence="2" id="KW-1185">Reference proteome</keyword>
<evidence type="ECO:0000313" key="2">
    <source>
        <dbReference type="Proteomes" id="UP001157418"/>
    </source>
</evidence>
<sequence>MQTRSFLTWFMIATKSCFSFVATLHLKGAKTLFAIGSYDGKSRIWSNGGKIKTTSRPVPIRTRSLIDATPEWWEEKIKENKEYAKFRDIDLSIFDMKYANFVSGFCCYWR</sequence>
<dbReference type="AlphaFoldDB" id="A0AAU9NEG1"/>
<dbReference type="EMBL" id="CAKMRJ010004445">
    <property type="protein sequence ID" value="CAH1436190.1"/>
    <property type="molecule type" value="Genomic_DNA"/>
</dbReference>
<evidence type="ECO:0000313" key="1">
    <source>
        <dbReference type="EMBL" id="CAH1436190.1"/>
    </source>
</evidence>
<proteinExistence type="predicted"/>